<sequence>MPSRDSLQWSIPSDEVAAGLRQLRADLRDHTFGYAHILTRRQDPSPGNPAARDGDYETVSIRPFSVGAVPFSWHQEVDMLLFSAAGTQFGTMPRTTDTVAVIRQAAEAAVMGHVEWSPREWGFNAVRVQLADGTIVQDNARATAWYPDGTWKHQTPPTRWRWASPYVEREALLQRVDTATTSLVARRATRPEEPPDAVGREGPEVPLSDVDPDLDAAVSAYARARREHAKKWPEDRLSIRARTHLAVHAVRAERIRELVGRVEQLVAEAESITDPGGPSWRYGEALRAWALTHPEVDVSPLLGWLLSRRA</sequence>
<keyword evidence="3" id="KW-1185">Reference proteome</keyword>
<feature type="compositionally biased region" description="Basic and acidic residues" evidence="1">
    <location>
        <begin position="189"/>
        <end position="203"/>
    </location>
</feature>
<feature type="region of interest" description="Disordered" evidence="1">
    <location>
        <begin position="186"/>
        <end position="211"/>
    </location>
</feature>
<dbReference type="RefSeq" id="WP_340271213.1">
    <property type="nucleotide sequence ID" value="NZ_JBBEOG010000010.1"/>
</dbReference>
<comment type="caution">
    <text evidence="2">The sequence shown here is derived from an EMBL/GenBank/DDBJ whole genome shotgun (WGS) entry which is preliminary data.</text>
</comment>
<evidence type="ECO:0000256" key="1">
    <source>
        <dbReference type="SAM" id="MobiDB-lite"/>
    </source>
</evidence>
<protein>
    <recommendedName>
        <fullName evidence="4">PE-PGRS family protein</fullName>
    </recommendedName>
</protein>
<evidence type="ECO:0000313" key="3">
    <source>
        <dbReference type="Proteomes" id="UP001596122"/>
    </source>
</evidence>
<proteinExistence type="predicted"/>
<accession>A0ABW0GTY0</accession>
<reference evidence="3" key="1">
    <citation type="journal article" date="2019" name="Int. J. Syst. Evol. Microbiol.">
        <title>The Global Catalogue of Microorganisms (GCM) 10K type strain sequencing project: providing services to taxonomists for standard genome sequencing and annotation.</title>
        <authorList>
            <consortium name="The Broad Institute Genomics Platform"/>
            <consortium name="The Broad Institute Genome Sequencing Center for Infectious Disease"/>
            <person name="Wu L."/>
            <person name="Ma J."/>
        </authorList>
    </citation>
    <scope>NUCLEOTIDE SEQUENCE [LARGE SCALE GENOMIC DNA]</scope>
    <source>
        <strain evidence="3">CCUG 43114</strain>
    </source>
</reference>
<organism evidence="2 3">
    <name type="scientific">Aquipuribacter nitratireducens</name>
    <dbReference type="NCBI Taxonomy" id="650104"/>
    <lineage>
        <taxon>Bacteria</taxon>
        <taxon>Bacillati</taxon>
        <taxon>Actinomycetota</taxon>
        <taxon>Actinomycetes</taxon>
        <taxon>Micrococcales</taxon>
        <taxon>Intrasporangiaceae</taxon>
        <taxon>Aquipuribacter</taxon>
    </lineage>
</organism>
<dbReference type="EMBL" id="JBHSLD010000015">
    <property type="protein sequence ID" value="MFC5382286.1"/>
    <property type="molecule type" value="Genomic_DNA"/>
</dbReference>
<evidence type="ECO:0008006" key="4">
    <source>
        <dbReference type="Google" id="ProtNLM"/>
    </source>
</evidence>
<name>A0ABW0GTY0_9MICO</name>
<evidence type="ECO:0000313" key="2">
    <source>
        <dbReference type="EMBL" id="MFC5382286.1"/>
    </source>
</evidence>
<gene>
    <name evidence="2" type="ORF">ACFPJ6_16080</name>
</gene>
<dbReference type="Proteomes" id="UP001596122">
    <property type="component" value="Unassembled WGS sequence"/>
</dbReference>